<evidence type="ECO:0000256" key="1">
    <source>
        <dbReference type="SAM" id="MobiDB-lite"/>
    </source>
</evidence>
<sequence length="164" mass="18154">MGSEWTGPNSLAFPGPSTFSPKSGIGPTDKSKLLELSSRNYRNRKPPSVPHAMANCFGKNCPVSTIRHAAADEASGGPAAAPPRTPWKEPKICAPVAYSRTALPNNGYSRHRLAEWIPKRHQCISSDLVHITTHQWEYLDLDQKNSPGIEVCKKRLIWPSFPQR</sequence>
<proteinExistence type="predicted"/>
<dbReference type="EMBL" id="JACGWO010000006">
    <property type="protein sequence ID" value="KAK4424563.1"/>
    <property type="molecule type" value="Genomic_DNA"/>
</dbReference>
<reference evidence="2" key="1">
    <citation type="submission" date="2020-06" db="EMBL/GenBank/DDBJ databases">
        <authorList>
            <person name="Li T."/>
            <person name="Hu X."/>
            <person name="Zhang T."/>
            <person name="Song X."/>
            <person name="Zhang H."/>
            <person name="Dai N."/>
            <person name="Sheng W."/>
            <person name="Hou X."/>
            <person name="Wei L."/>
        </authorList>
    </citation>
    <scope>NUCLEOTIDE SEQUENCE</scope>
    <source>
        <strain evidence="2">3651</strain>
        <tissue evidence="2">Leaf</tissue>
    </source>
</reference>
<reference evidence="2" key="2">
    <citation type="journal article" date="2024" name="Plant">
        <title>Genomic evolution and insights into agronomic trait innovations of Sesamum species.</title>
        <authorList>
            <person name="Miao H."/>
            <person name="Wang L."/>
            <person name="Qu L."/>
            <person name="Liu H."/>
            <person name="Sun Y."/>
            <person name="Le M."/>
            <person name="Wang Q."/>
            <person name="Wei S."/>
            <person name="Zheng Y."/>
            <person name="Lin W."/>
            <person name="Duan Y."/>
            <person name="Cao H."/>
            <person name="Xiong S."/>
            <person name="Wang X."/>
            <person name="Wei L."/>
            <person name="Li C."/>
            <person name="Ma Q."/>
            <person name="Ju M."/>
            <person name="Zhao R."/>
            <person name="Li G."/>
            <person name="Mu C."/>
            <person name="Tian Q."/>
            <person name="Mei H."/>
            <person name="Zhang T."/>
            <person name="Gao T."/>
            <person name="Zhang H."/>
        </authorList>
    </citation>
    <scope>NUCLEOTIDE SEQUENCE</scope>
    <source>
        <strain evidence="2">3651</strain>
    </source>
</reference>
<dbReference type="AlphaFoldDB" id="A0AAE2CJK7"/>
<gene>
    <name evidence="2" type="ORF">Salat_1649800</name>
</gene>
<evidence type="ECO:0000313" key="3">
    <source>
        <dbReference type="Proteomes" id="UP001293254"/>
    </source>
</evidence>
<accession>A0AAE2CJK7</accession>
<protein>
    <submittedName>
        <fullName evidence="2">Uncharacterized protein</fullName>
    </submittedName>
</protein>
<dbReference type="Proteomes" id="UP001293254">
    <property type="component" value="Unassembled WGS sequence"/>
</dbReference>
<name>A0AAE2CJK7_9LAMI</name>
<keyword evidence="3" id="KW-1185">Reference proteome</keyword>
<comment type="caution">
    <text evidence="2">The sequence shown here is derived from an EMBL/GenBank/DDBJ whole genome shotgun (WGS) entry which is preliminary data.</text>
</comment>
<evidence type="ECO:0000313" key="2">
    <source>
        <dbReference type="EMBL" id="KAK4424563.1"/>
    </source>
</evidence>
<feature type="region of interest" description="Disordered" evidence="1">
    <location>
        <begin position="1"/>
        <end position="32"/>
    </location>
</feature>
<organism evidence="2 3">
    <name type="scientific">Sesamum alatum</name>
    <dbReference type="NCBI Taxonomy" id="300844"/>
    <lineage>
        <taxon>Eukaryota</taxon>
        <taxon>Viridiplantae</taxon>
        <taxon>Streptophyta</taxon>
        <taxon>Embryophyta</taxon>
        <taxon>Tracheophyta</taxon>
        <taxon>Spermatophyta</taxon>
        <taxon>Magnoliopsida</taxon>
        <taxon>eudicotyledons</taxon>
        <taxon>Gunneridae</taxon>
        <taxon>Pentapetalae</taxon>
        <taxon>asterids</taxon>
        <taxon>lamiids</taxon>
        <taxon>Lamiales</taxon>
        <taxon>Pedaliaceae</taxon>
        <taxon>Sesamum</taxon>
    </lineage>
</organism>